<dbReference type="RefSeq" id="WP_111470500.1">
    <property type="nucleotide sequence ID" value="NZ_QLIX01000009.1"/>
</dbReference>
<protein>
    <submittedName>
        <fullName evidence="7">NADH:flavin oxidoreductase/NADH oxidase</fullName>
    </submittedName>
</protein>
<dbReference type="PANTHER" id="PTHR43303:SF4">
    <property type="entry name" value="NADPH DEHYDROGENASE C23G7.10C-RELATED"/>
    <property type="match status" value="1"/>
</dbReference>
<comment type="cofactor">
    <cofactor evidence="1">
        <name>FMN</name>
        <dbReference type="ChEBI" id="CHEBI:58210"/>
    </cofactor>
</comment>
<keyword evidence="8" id="KW-1185">Reference proteome</keyword>
<evidence type="ECO:0000256" key="5">
    <source>
        <dbReference type="ARBA" id="ARBA00023002"/>
    </source>
</evidence>
<dbReference type="Gene3D" id="3.20.20.70">
    <property type="entry name" value="Aldolase class I"/>
    <property type="match status" value="1"/>
</dbReference>
<dbReference type="OrthoDB" id="9804454at2"/>
<dbReference type="GO" id="GO:0050661">
    <property type="term" value="F:NADP binding"/>
    <property type="evidence" value="ECO:0007669"/>
    <property type="project" value="InterPro"/>
</dbReference>
<accession>A0A327ME49</accession>
<gene>
    <name evidence="7" type="ORF">DOO78_14180</name>
</gene>
<dbReference type="Proteomes" id="UP000249065">
    <property type="component" value="Unassembled WGS sequence"/>
</dbReference>
<dbReference type="GO" id="GO:0010181">
    <property type="term" value="F:FMN binding"/>
    <property type="evidence" value="ECO:0007669"/>
    <property type="project" value="InterPro"/>
</dbReference>
<evidence type="ECO:0000256" key="4">
    <source>
        <dbReference type="ARBA" id="ARBA00022857"/>
    </source>
</evidence>
<dbReference type="AlphaFoldDB" id="A0A327ME49"/>
<evidence type="ECO:0000256" key="3">
    <source>
        <dbReference type="ARBA" id="ARBA00022643"/>
    </source>
</evidence>
<keyword evidence="4" id="KW-0521">NADP</keyword>
<dbReference type="InterPro" id="IPR013785">
    <property type="entry name" value="Aldolase_TIM"/>
</dbReference>
<dbReference type="PANTHER" id="PTHR43303">
    <property type="entry name" value="NADPH DEHYDROGENASE C23G7.10C-RELATED"/>
    <property type="match status" value="1"/>
</dbReference>
<dbReference type="EMBL" id="QLIX01000009">
    <property type="protein sequence ID" value="RAI58488.1"/>
    <property type="molecule type" value="Genomic_DNA"/>
</dbReference>
<dbReference type="InterPro" id="IPR001155">
    <property type="entry name" value="OxRdtase_FMN_N"/>
</dbReference>
<proteinExistence type="predicted"/>
<dbReference type="CDD" id="cd02932">
    <property type="entry name" value="OYE_YqiM_FMN"/>
    <property type="match status" value="1"/>
</dbReference>
<keyword evidence="2" id="KW-0285">Flavoprotein</keyword>
<evidence type="ECO:0000256" key="1">
    <source>
        <dbReference type="ARBA" id="ARBA00001917"/>
    </source>
</evidence>
<name>A0A327ME49_9PROT</name>
<dbReference type="InterPro" id="IPR044152">
    <property type="entry name" value="YqjM-like"/>
</dbReference>
<evidence type="ECO:0000256" key="2">
    <source>
        <dbReference type="ARBA" id="ARBA00022630"/>
    </source>
</evidence>
<keyword evidence="5" id="KW-0560">Oxidoreductase</keyword>
<organism evidence="7 8">
    <name type="scientific">Roseicella frigidaeris</name>
    <dbReference type="NCBI Taxonomy" id="2230885"/>
    <lineage>
        <taxon>Bacteria</taxon>
        <taxon>Pseudomonadati</taxon>
        <taxon>Pseudomonadota</taxon>
        <taxon>Alphaproteobacteria</taxon>
        <taxon>Acetobacterales</taxon>
        <taxon>Roseomonadaceae</taxon>
        <taxon>Roseicella</taxon>
    </lineage>
</organism>
<dbReference type="GO" id="GO:0003959">
    <property type="term" value="F:NADPH dehydrogenase activity"/>
    <property type="evidence" value="ECO:0007669"/>
    <property type="project" value="InterPro"/>
</dbReference>
<evidence type="ECO:0000259" key="6">
    <source>
        <dbReference type="Pfam" id="PF00724"/>
    </source>
</evidence>
<dbReference type="SUPFAM" id="SSF51395">
    <property type="entry name" value="FMN-linked oxidoreductases"/>
    <property type="match status" value="1"/>
</dbReference>
<dbReference type="Pfam" id="PF00724">
    <property type="entry name" value="Oxidored_FMN"/>
    <property type="match status" value="1"/>
</dbReference>
<evidence type="ECO:0000313" key="7">
    <source>
        <dbReference type="EMBL" id="RAI58488.1"/>
    </source>
</evidence>
<keyword evidence="3" id="KW-0288">FMN</keyword>
<evidence type="ECO:0000313" key="8">
    <source>
        <dbReference type="Proteomes" id="UP000249065"/>
    </source>
</evidence>
<feature type="domain" description="NADH:flavin oxidoreductase/NADH oxidase N-terminal" evidence="6">
    <location>
        <begin position="3"/>
        <end position="336"/>
    </location>
</feature>
<reference evidence="8" key="1">
    <citation type="submission" date="2018-06" db="EMBL/GenBank/DDBJ databases">
        <authorList>
            <person name="Khan S.A."/>
        </authorList>
    </citation>
    <scope>NUCLEOTIDE SEQUENCE [LARGE SCALE GENOMIC DNA]</scope>
    <source>
        <strain evidence="8">DB-1506</strain>
    </source>
</reference>
<sequence>MPKLFDSFALKDVTLRNRIALSPMTQYSCGPDGVVTDWHLVHLGARAVGGAGLVVVEQLAVAPEGRMTPGCAGLWNDAQAEALARVTRFVRAQGAVPGVQLGHAGRKGGLRKPWEGYAQMPAEDPENWESIGPSDIPYGGRIPRAARAMTRDDIRRVQRDYAAAARRALEAGFEWLEIHYAHGFLGASFLSPIANTRTDEYGGNAENRARFLVETFQAVREVWPERLPLTVRIGAIDFHPDTHSIEDSIALVEALAVRGLDLVDISLGMNTDAAEVPWTERGFMVPTAARIRRETGMPVAVSWNLGDPVHADRMIRAGDADLLMVGRPALANPHWPLLAAMMLGEPSPLALLPPQYRSFLEKAKDNPHVAGFGEAWSDIPA</sequence>
<comment type="caution">
    <text evidence="7">The sequence shown here is derived from an EMBL/GenBank/DDBJ whole genome shotgun (WGS) entry which is preliminary data.</text>
</comment>